<sequence length="160" mass="17532">MKAKVVIVVLVLLLVGGVYRGMEASNQLKANGANRVSSGISENLLKKNTDPIIDDQGGLQVSAKWGKQEGSSVQQFSVGFSNHAVNVDNFDFAKNLQFQINNKVIPIKVEILKKNGSGHHLEAELRVESPEFAKATAGSTLTMSVKNVYNTPTRNFTWRF</sequence>
<organism evidence="1">
    <name type="scientific">Desulfitobacterium hafniense</name>
    <name type="common">Desulfitobacterium frappieri</name>
    <dbReference type="NCBI Taxonomy" id="49338"/>
    <lineage>
        <taxon>Bacteria</taxon>
        <taxon>Bacillati</taxon>
        <taxon>Bacillota</taxon>
        <taxon>Clostridia</taxon>
        <taxon>Eubacteriales</taxon>
        <taxon>Desulfitobacteriaceae</taxon>
        <taxon>Desulfitobacterium</taxon>
    </lineage>
</organism>
<proteinExistence type="predicted"/>
<dbReference type="EMBL" id="LK996017">
    <property type="protein sequence ID" value="CDX00888.1"/>
    <property type="molecule type" value="Genomic_DNA"/>
</dbReference>
<evidence type="ECO:0000313" key="1">
    <source>
        <dbReference type="EMBL" id="CDX00888.1"/>
    </source>
</evidence>
<accession>A0A098AWC4</accession>
<reference evidence="1" key="1">
    <citation type="submission" date="2014-07" db="EMBL/GenBank/DDBJ databases">
        <authorList>
            <person name="Hornung V.Bastian."/>
        </authorList>
    </citation>
    <scope>NUCLEOTIDE SEQUENCE</scope>
    <source>
        <strain evidence="1">PCE-S</strain>
    </source>
</reference>
<dbReference type="AlphaFoldDB" id="A0A098AWC4"/>
<name>A0A098AWC4_DESHA</name>
<dbReference type="RefSeq" id="WP_208925394.1">
    <property type="nucleotide sequence ID" value="NZ_LK996017.1"/>
</dbReference>
<protein>
    <submittedName>
        <fullName evidence="1">Uncharacterized protein</fullName>
    </submittedName>
</protein>
<gene>
    <name evidence="1" type="ORF">DPCES_1001</name>
</gene>
<dbReference type="PATRIC" id="fig|49338.4.peg.1083"/>